<dbReference type="STRING" id="537013.CLOSTMETH_01126"/>
<name>C0EBA8_9FIRM</name>
<organism evidence="1 2">
    <name type="scientific">[Clostridium] methylpentosum DSM 5476</name>
    <dbReference type="NCBI Taxonomy" id="537013"/>
    <lineage>
        <taxon>Bacteria</taxon>
        <taxon>Bacillati</taxon>
        <taxon>Bacillota</taxon>
        <taxon>Clostridia</taxon>
        <taxon>Eubacteriales</taxon>
        <taxon>Oscillospiraceae</taxon>
        <taxon>Oscillospiraceae incertae sedis</taxon>
    </lineage>
</organism>
<protein>
    <submittedName>
        <fullName evidence="1">Uncharacterized protein</fullName>
    </submittedName>
</protein>
<dbReference type="AlphaFoldDB" id="C0EBA8"/>
<gene>
    <name evidence="1" type="ORF">CLOSTMETH_01126</name>
</gene>
<sequence length="51" mass="6153">MPKYQRDAFYGEKWEAMGLKQMESLYHFSRVLPDYISMLVEMLSYTALRDI</sequence>
<accession>C0EBA8</accession>
<keyword evidence="2" id="KW-1185">Reference proteome</keyword>
<proteinExistence type="predicted"/>
<evidence type="ECO:0000313" key="1">
    <source>
        <dbReference type="EMBL" id="EEG31184.1"/>
    </source>
</evidence>
<reference evidence="1 2" key="2">
    <citation type="submission" date="2009-02" db="EMBL/GenBank/DDBJ databases">
        <title>Draft genome sequence of Clostridium methylpentosum (DSM 5476).</title>
        <authorList>
            <person name="Sudarsanam P."/>
            <person name="Ley R."/>
            <person name="Guruge J."/>
            <person name="Turnbaugh P.J."/>
            <person name="Mahowald M."/>
            <person name="Liep D."/>
            <person name="Gordon J."/>
        </authorList>
    </citation>
    <scope>NUCLEOTIDE SEQUENCE [LARGE SCALE GENOMIC DNA]</scope>
    <source>
        <strain evidence="1 2">DSM 5476</strain>
    </source>
</reference>
<dbReference type="HOGENOM" id="CLU_3097407_0_0_9"/>
<dbReference type="Proteomes" id="UP000003340">
    <property type="component" value="Unassembled WGS sequence"/>
</dbReference>
<comment type="caution">
    <text evidence="1">The sequence shown here is derived from an EMBL/GenBank/DDBJ whole genome shotgun (WGS) entry which is preliminary data.</text>
</comment>
<reference evidence="1 2" key="1">
    <citation type="submission" date="2009-01" db="EMBL/GenBank/DDBJ databases">
        <authorList>
            <person name="Fulton L."/>
            <person name="Clifton S."/>
            <person name="Fulton B."/>
            <person name="Xu J."/>
            <person name="Minx P."/>
            <person name="Pepin K.H."/>
            <person name="Johnson M."/>
            <person name="Bhonagiri V."/>
            <person name="Nash W.E."/>
            <person name="Mardis E.R."/>
            <person name="Wilson R.K."/>
        </authorList>
    </citation>
    <scope>NUCLEOTIDE SEQUENCE [LARGE SCALE GENOMIC DNA]</scope>
    <source>
        <strain evidence="1 2">DSM 5476</strain>
    </source>
</reference>
<dbReference type="EMBL" id="ACEC01000041">
    <property type="protein sequence ID" value="EEG31184.1"/>
    <property type="molecule type" value="Genomic_DNA"/>
</dbReference>
<evidence type="ECO:0000313" key="2">
    <source>
        <dbReference type="Proteomes" id="UP000003340"/>
    </source>
</evidence>